<evidence type="ECO:0000313" key="1">
    <source>
        <dbReference type="EMBL" id="MDO5975581.1"/>
    </source>
</evidence>
<name>A0ABT8WRP4_9FLAO</name>
<dbReference type="EMBL" id="JAUOEL010000005">
    <property type="protein sequence ID" value="MDO5975581.1"/>
    <property type="molecule type" value="Genomic_DNA"/>
</dbReference>
<protein>
    <submittedName>
        <fullName evidence="1">Uncharacterized protein</fullName>
    </submittedName>
</protein>
<dbReference type="RefSeq" id="WP_303302789.1">
    <property type="nucleotide sequence ID" value="NZ_BAABDA010000050.1"/>
</dbReference>
<sequence length="266" mass="31991">MKEKIKYIELLIEKKKDFFGGLHDIYIHSILNTIDLNQLITFYLKKEDSELKKSIESNIIKRLEIVDKPELQYEKLLLRLKNANYHTRQRIKNLQFSLLNRLSKNHYQDFFNTYFYSKYYYENTIALSICDKIWSDDLKQKLLDKFLEKRQSPYLATLLENGKIDYIIPYLEKLLSHDLENYLKMKIINMVSPKHFNNLAFLKEREPEKYFYAMSLSKKKFSLEEITLCFNEIDSSIKHFGLMSLGRLKQWGLLKIELNKTLINVK</sequence>
<gene>
    <name evidence="1" type="ORF">Q4Q40_15410</name>
</gene>
<reference evidence="1" key="1">
    <citation type="submission" date="2023-07" db="EMBL/GenBank/DDBJ databases">
        <title>Two novel species in the genus Flavivirga.</title>
        <authorList>
            <person name="Kwon K."/>
        </authorList>
    </citation>
    <scope>NUCLEOTIDE SEQUENCE</scope>
    <source>
        <strain evidence="1">KACC 14158</strain>
    </source>
</reference>
<proteinExistence type="predicted"/>
<evidence type="ECO:0000313" key="2">
    <source>
        <dbReference type="Proteomes" id="UP001176806"/>
    </source>
</evidence>
<accession>A0ABT8WRP4</accession>
<keyword evidence="2" id="KW-1185">Reference proteome</keyword>
<comment type="caution">
    <text evidence="1">The sequence shown here is derived from an EMBL/GenBank/DDBJ whole genome shotgun (WGS) entry which is preliminary data.</text>
</comment>
<organism evidence="1 2">
    <name type="scientific">Flavivirga jejuensis</name>
    <dbReference type="NCBI Taxonomy" id="870487"/>
    <lineage>
        <taxon>Bacteria</taxon>
        <taxon>Pseudomonadati</taxon>
        <taxon>Bacteroidota</taxon>
        <taxon>Flavobacteriia</taxon>
        <taxon>Flavobacteriales</taxon>
        <taxon>Flavobacteriaceae</taxon>
        <taxon>Flavivirga</taxon>
    </lineage>
</organism>
<dbReference type="Proteomes" id="UP001176806">
    <property type="component" value="Unassembled WGS sequence"/>
</dbReference>